<evidence type="ECO:0000313" key="1">
    <source>
        <dbReference type="EMBL" id="CAK6443799.1"/>
    </source>
</evidence>
<proteinExistence type="predicted"/>
<organism evidence="1 2">
    <name type="scientific">Pipistrellus nathusii</name>
    <name type="common">Nathusius' pipistrelle</name>
    <dbReference type="NCBI Taxonomy" id="59473"/>
    <lineage>
        <taxon>Eukaryota</taxon>
        <taxon>Metazoa</taxon>
        <taxon>Chordata</taxon>
        <taxon>Craniata</taxon>
        <taxon>Vertebrata</taxon>
        <taxon>Euteleostomi</taxon>
        <taxon>Mammalia</taxon>
        <taxon>Eutheria</taxon>
        <taxon>Laurasiatheria</taxon>
        <taxon>Chiroptera</taxon>
        <taxon>Yangochiroptera</taxon>
        <taxon>Vespertilionidae</taxon>
        <taxon>Pipistrellus</taxon>
    </lineage>
</organism>
<accession>A0ABP0A2P3</accession>
<name>A0ABP0A2P3_PIPNA</name>
<sequence>MFSTKDRANTAKFDLTLISLVQTKGIINHLKCKLIIVNYILAWSASTSNVFFCISLDIFRITFSYGVQTREVCTDLCIYLTKFPNVISLTIAFIFHLNSKFRGCDIYELHFQKEICKN</sequence>
<protein>
    <submittedName>
        <fullName evidence="1">Uncharacterized protein</fullName>
    </submittedName>
</protein>
<evidence type="ECO:0000313" key="2">
    <source>
        <dbReference type="Proteomes" id="UP001314169"/>
    </source>
</evidence>
<dbReference type="EMBL" id="OY882860">
    <property type="protein sequence ID" value="CAK6443799.1"/>
    <property type="molecule type" value="Genomic_DNA"/>
</dbReference>
<keyword evidence="2" id="KW-1185">Reference proteome</keyword>
<reference evidence="1" key="1">
    <citation type="submission" date="2023-12" db="EMBL/GenBank/DDBJ databases">
        <authorList>
            <person name="Brown T."/>
        </authorList>
    </citation>
    <scope>NUCLEOTIDE SEQUENCE</scope>
</reference>
<gene>
    <name evidence="1" type="ORF">MPIPNATIZW_LOCUS12105</name>
</gene>
<dbReference type="Proteomes" id="UP001314169">
    <property type="component" value="Chromosome 3"/>
</dbReference>